<evidence type="ECO:0000313" key="4">
    <source>
        <dbReference type="EMBL" id="MCL6698191.1"/>
    </source>
</evidence>
<dbReference type="InterPro" id="IPR000182">
    <property type="entry name" value="GNAT_dom"/>
</dbReference>
<evidence type="ECO:0000259" key="3">
    <source>
        <dbReference type="PROSITE" id="PS51186"/>
    </source>
</evidence>
<accession>A0ABT0RTN3</accession>
<comment type="caution">
    <text evidence="4">The sequence shown here is derived from an EMBL/GenBank/DDBJ whole genome shotgun (WGS) entry which is preliminary data.</text>
</comment>
<dbReference type="InterPro" id="IPR050832">
    <property type="entry name" value="Bact_Acetyltransf"/>
</dbReference>
<keyword evidence="2 4" id="KW-0012">Acyltransferase</keyword>
<dbReference type="EMBL" id="JAMGBA010000001">
    <property type="protein sequence ID" value="MCL6698191.1"/>
    <property type="molecule type" value="Genomic_DNA"/>
</dbReference>
<dbReference type="CDD" id="cd04301">
    <property type="entry name" value="NAT_SF"/>
    <property type="match status" value="1"/>
</dbReference>
<evidence type="ECO:0000313" key="5">
    <source>
        <dbReference type="Proteomes" id="UP001203410"/>
    </source>
</evidence>
<keyword evidence="1 4" id="KW-0808">Transferase</keyword>
<dbReference type="SUPFAM" id="SSF55729">
    <property type="entry name" value="Acyl-CoA N-acyltransferases (Nat)"/>
    <property type="match status" value="1"/>
</dbReference>
<evidence type="ECO:0000256" key="2">
    <source>
        <dbReference type="ARBA" id="ARBA00023315"/>
    </source>
</evidence>
<gene>
    <name evidence="4" type="ORF">LZ496_05270</name>
</gene>
<dbReference type="GO" id="GO:0016746">
    <property type="term" value="F:acyltransferase activity"/>
    <property type="evidence" value="ECO:0007669"/>
    <property type="project" value="UniProtKB-KW"/>
</dbReference>
<sequence length="160" mass="17407">MATRRQLETSILLRNGEVDDLDAVMAIMNSAFSPSFGEAWTRSQCAGIMPMSGVSMTIAEDDQGPAGFSLVRAVEDEAELLLLAVASHAQRRGIGQALLDDFIDAARRRGARKLHLEVRDGNPAFGLYYSAGFVPAGRRRNYYHGPEGQSFDAVTLMLAD</sequence>
<feature type="domain" description="N-acetyltransferase" evidence="3">
    <location>
        <begin position="11"/>
        <end position="152"/>
    </location>
</feature>
<name>A0ABT0RTN3_9SPHN</name>
<dbReference type="Proteomes" id="UP001203410">
    <property type="component" value="Unassembled WGS sequence"/>
</dbReference>
<protein>
    <submittedName>
        <fullName evidence="4">GNAT family N-acetyltransferase</fullName>
        <ecNumber evidence="4">2.3.1.-</ecNumber>
    </submittedName>
</protein>
<reference evidence="4 5" key="1">
    <citation type="submission" date="2022-05" db="EMBL/GenBank/DDBJ databases">
        <authorList>
            <person name="Jo J.-H."/>
            <person name="Im W.-T."/>
        </authorList>
    </citation>
    <scope>NUCLEOTIDE SEQUENCE [LARGE SCALE GENOMIC DNA]</scope>
    <source>
        <strain evidence="4 5">NSE70-1</strain>
    </source>
</reference>
<dbReference type="InterPro" id="IPR016181">
    <property type="entry name" value="Acyl_CoA_acyltransferase"/>
</dbReference>
<proteinExistence type="predicted"/>
<organism evidence="4 5">
    <name type="scientific">Sphingomonas caseinilyticus</name>
    <dbReference type="NCBI Taxonomy" id="2908205"/>
    <lineage>
        <taxon>Bacteria</taxon>
        <taxon>Pseudomonadati</taxon>
        <taxon>Pseudomonadota</taxon>
        <taxon>Alphaproteobacteria</taxon>
        <taxon>Sphingomonadales</taxon>
        <taxon>Sphingomonadaceae</taxon>
        <taxon>Sphingomonas</taxon>
    </lineage>
</organism>
<dbReference type="EC" id="2.3.1.-" evidence="4"/>
<dbReference type="Pfam" id="PF00583">
    <property type="entry name" value="Acetyltransf_1"/>
    <property type="match status" value="1"/>
</dbReference>
<dbReference type="PROSITE" id="PS51186">
    <property type="entry name" value="GNAT"/>
    <property type="match status" value="1"/>
</dbReference>
<dbReference type="PANTHER" id="PTHR43877:SF2">
    <property type="entry name" value="AMINOALKYLPHOSPHONATE N-ACETYLTRANSFERASE-RELATED"/>
    <property type="match status" value="1"/>
</dbReference>
<dbReference type="RefSeq" id="WP_249903529.1">
    <property type="nucleotide sequence ID" value="NZ_JAMGBA010000001.1"/>
</dbReference>
<dbReference type="PANTHER" id="PTHR43877">
    <property type="entry name" value="AMINOALKYLPHOSPHONATE N-ACETYLTRANSFERASE-RELATED-RELATED"/>
    <property type="match status" value="1"/>
</dbReference>
<dbReference type="Gene3D" id="3.40.630.30">
    <property type="match status" value="1"/>
</dbReference>
<keyword evidence="5" id="KW-1185">Reference proteome</keyword>
<evidence type="ECO:0000256" key="1">
    <source>
        <dbReference type="ARBA" id="ARBA00022679"/>
    </source>
</evidence>